<evidence type="ECO:0000256" key="1">
    <source>
        <dbReference type="ARBA" id="ARBA00031966"/>
    </source>
</evidence>
<feature type="region of interest" description="Disordered" evidence="3">
    <location>
        <begin position="1385"/>
        <end position="1455"/>
    </location>
</feature>
<dbReference type="GO" id="GO:0003887">
    <property type="term" value="F:DNA-directed DNA polymerase activity"/>
    <property type="evidence" value="ECO:0007669"/>
    <property type="project" value="InterPro"/>
</dbReference>
<evidence type="ECO:0000259" key="4">
    <source>
        <dbReference type="SMART" id="SM00482"/>
    </source>
</evidence>
<dbReference type="Gene3D" id="3.30.70.370">
    <property type="match status" value="1"/>
</dbReference>
<keyword evidence="2" id="KW-0175">Coiled coil</keyword>
<sequence>MPAGRALISPTSHSARKLHLAAATRWSSSERLAKDKRIKFRGGQRHGRGAAGQDRWTEGGLVGWTALSEGRLGRAPLNEVQVPLISPNLRSQLFPPPSSPYAPPPPSATAIEISRSHLQQHGLLSGSAKLKRLDPAIDFTLPRLQGPTLSHHFHALGQNVAEPYLSMARSFGELEVPELLEQDRWIMHPGWTRYGADGSWESVPHPPDDDETMVFDVETLPYQGGVWPVMAIAAGRSGWYGWCSPWMTGDDDQPNHLIPFAPSSTAPPTASPPTDFLSSRSQLFERPSDRPRLLIGHNVLYDRARIADEYNLRRPSTRYLDTLSLHVAVSGLTNPQRPMWMKHRKGLDRAEAARAAGIPEEEVIEDSAPEGTLGTKRSTPKSKTAKTWQEVSSLNSLAEVARLHCGIRHDKSLRDVFIDPSTTIDEVRAHFDELLHYCARDVQTTWAAYKALLPKFLKSCPHPATFAGVTLMSQPVLPVDAKWPLYLERAESTYLERLKGVKDALQKLAQEAKAKFADASADEEGKYPWEDDLWLRQLDWSPKRARRLPGDIPSRKRTQKGMEKAAMELEEAAKTRLEQDQVEKEQKPAWTIALDKLTVQSPLAALLFETTWRGFPVAFSHSVGWLFAVPNSKKRFIPEEGETLVDPADLHESKDARVAAIPSVSLYTVPTKKNIKRCMTLITTSHARKLREGLLGSPHKEFEEAMTLAKADEGGEVYGKVLEKLRGLAETALEATKEDIKQNIWLQQLDWTPVDVPVASRSSGPTSSALAAEPTRPITDNDAKPEPAFKNSDLIWPKWFWDLDVPGYGLDVSIGKRAAPLLLKLRWKGFSIAYSKQHGWMYRIPVEQLDAVLEADSSLKLATFTDMADVHLANDHAGEYVKLPHPDGEEKNVGSPLSKSFVAAFEDGTLTSEYPVAEAALSLNASCSYWTSARERIMNQMVVWEGDAKTIPPTPAAIASSAASESTRGLILPQVIPMGTVTRRAVERTWLTASNAKKNRVGSELKSMVRAPPGYAIVGADVDSEELWICSVMGDAQFGIHGATAIGWMTLEGTKSAGTDMHSKTASILGISRDDAKVFNYSRIYGAGVKHAVQLLLKSNPTLSTDQATGLAKALYASTKGVVDRSAAFRRNFWHGGTESFVFNKLEGIAQSERPRTPALGCGLTTALTKEYLPAEGRSKAGEGFLPSRINWVVQSSGVDYLHLLLVSMEYLTKRFEIDARYLISVHDEIRYLVKEEDKYRAAAALQIANLWTRSLFAFRLQMPDLPQGCAFFSAVDIDSCFRKEVDMTCVTPSNPDPIPFGESLDITETLSRTSGGSLFPDGRSMTAEGDLPSLPLSPSLSDSDITGEQHRVAETHFLVAQTASSPAQIARLWREASRQPSWAYTTAPNGARQPQPSPTEKDLPEKDPAKKDPPKKRQAPRRFDDDDDDLHPRPLPEEMEDEYSIRVPLTRARS</sequence>
<dbReference type="PANTHER" id="PTHR10267">
    <property type="entry name" value="DNA POLYMERASE SUBUNIT GAMMA-1"/>
    <property type="match status" value="1"/>
</dbReference>
<dbReference type="Pfam" id="PF18136">
    <property type="entry name" value="DNApol_Exo"/>
    <property type="match status" value="1"/>
</dbReference>
<feature type="compositionally biased region" description="Low complexity" evidence="3">
    <location>
        <begin position="1331"/>
        <end position="1345"/>
    </location>
</feature>
<dbReference type="InterPro" id="IPR012337">
    <property type="entry name" value="RNaseH-like_sf"/>
</dbReference>
<dbReference type="SUPFAM" id="SSF53098">
    <property type="entry name" value="Ribonuclease H-like"/>
    <property type="match status" value="1"/>
</dbReference>
<dbReference type="GO" id="GO:0005760">
    <property type="term" value="C:gamma DNA polymerase complex"/>
    <property type="evidence" value="ECO:0007669"/>
    <property type="project" value="InterPro"/>
</dbReference>
<dbReference type="GO" id="GO:0006264">
    <property type="term" value="P:mitochondrial DNA replication"/>
    <property type="evidence" value="ECO:0007669"/>
    <property type="project" value="TreeGrafter"/>
</dbReference>
<dbReference type="GO" id="GO:0008408">
    <property type="term" value="F:3'-5' exonuclease activity"/>
    <property type="evidence" value="ECO:0007669"/>
    <property type="project" value="TreeGrafter"/>
</dbReference>
<dbReference type="Pfam" id="PF00476">
    <property type="entry name" value="DNA_pol_A"/>
    <property type="match status" value="1"/>
</dbReference>
<organism evidence="5 6">
    <name type="scientific">Sporidiobolus salmonicolor</name>
    <name type="common">Yeast-like fungus</name>
    <name type="synonym">Sporobolomyces salmonicolor</name>
    <dbReference type="NCBI Taxonomy" id="5005"/>
    <lineage>
        <taxon>Eukaryota</taxon>
        <taxon>Fungi</taxon>
        <taxon>Dikarya</taxon>
        <taxon>Basidiomycota</taxon>
        <taxon>Pucciniomycotina</taxon>
        <taxon>Microbotryomycetes</taxon>
        <taxon>Sporidiobolales</taxon>
        <taxon>Sporidiobolaceae</taxon>
        <taxon>Sporobolomyces</taxon>
    </lineage>
</organism>
<evidence type="ECO:0000313" key="6">
    <source>
        <dbReference type="Proteomes" id="UP000243876"/>
    </source>
</evidence>
<name>A0A0D6EHS9_SPOSA</name>
<dbReference type="InterPro" id="IPR002297">
    <property type="entry name" value="DNA-dir_DNA_pol_A_mt"/>
</dbReference>
<dbReference type="Gene3D" id="1.10.150.20">
    <property type="entry name" value="5' to 3' exonuclease, C-terminal subdomain"/>
    <property type="match status" value="1"/>
</dbReference>
<feature type="compositionally biased region" description="Basic and acidic residues" evidence="3">
    <location>
        <begin position="1400"/>
        <end position="1413"/>
    </location>
</feature>
<feature type="region of interest" description="Disordered" evidence="3">
    <location>
        <begin position="761"/>
        <end position="784"/>
    </location>
</feature>
<dbReference type="Gene3D" id="3.30.420.390">
    <property type="match status" value="2"/>
</dbReference>
<gene>
    <name evidence="5" type="primary">SPOSA6832_00626</name>
</gene>
<dbReference type="OrthoDB" id="5588663at2759"/>
<dbReference type="PRINTS" id="PR00867">
    <property type="entry name" value="DNAPOLG"/>
</dbReference>
<dbReference type="EMBL" id="CENE01000002">
    <property type="protein sequence ID" value="CEQ39135.1"/>
    <property type="molecule type" value="Genomic_DNA"/>
</dbReference>
<feature type="domain" description="DNA-directed DNA polymerase family A palm" evidence="4">
    <location>
        <begin position="1002"/>
        <end position="1238"/>
    </location>
</feature>
<dbReference type="Proteomes" id="UP000243876">
    <property type="component" value="Unassembled WGS sequence"/>
</dbReference>
<feature type="compositionally biased region" description="Polar residues" evidence="3">
    <location>
        <begin position="1385"/>
        <end position="1395"/>
    </location>
</feature>
<feature type="region of interest" description="Disordered" evidence="3">
    <location>
        <begin position="1314"/>
        <end position="1348"/>
    </location>
</feature>
<dbReference type="InterPro" id="IPR041336">
    <property type="entry name" value="DNApol_Exo"/>
</dbReference>
<proteinExistence type="predicted"/>
<dbReference type="SMART" id="SM00482">
    <property type="entry name" value="POLAc"/>
    <property type="match status" value="1"/>
</dbReference>
<dbReference type="PANTHER" id="PTHR10267:SF0">
    <property type="entry name" value="DNA POLYMERASE SUBUNIT GAMMA-1"/>
    <property type="match status" value="1"/>
</dbReference>
<reference evidence="6" key="1">
    <citation type="submission" date="2015-02" db="EMBL/GenBank/DDBJ databases">
        <authorList>
            <person name="Gon?alves P."/>
        </authorList>
    </citation>
    <scope>NUCLEOTIDE SEQUENCE [LARGE SCALE GENOMIC DNA]</scope>
</reference>
<accession>A0A0D6EHS9</accession>
<dbReference type="InterPro" id="IPR043502">
    <property type="entry name" value="DNA/RNA_pol_sf"/>
</dbReference>
<dbReference type="SUPFAM" id="SSF56672">
    <property type="entry name" value="DNA/RNA polymerases"/>
    <property type="match status" value="1"/>
</dbReference>
<dbReference type="GO" id="GO:0003677">
    <property type="term" value="F:DNA binding"/>
    <property type="evidence" value="ECO:0007669"/>
    <property type="project" value="InterPro"/>
</dbReference>
<protein>
    <recommendedName>
        <fullName evidence="1">Mitochondrial DNA polymerase catalytic subunit</fullName>
    </recommendedName>
</protein>
<feature type="coiled-coil region" evidence="2">
    <location>
        <begin position="495"/>
        <end position="522"/>
    </location>
</feature>
<keyword evidence="6" id="KW-1185">Reference proteome</keyword>
<evidence type="ECO:0000256" key="2">
    <source>
        <dbReference type="SAM" id="Coils"/>
    </source>
</evidence>
<evidence type="ECO:0000313" key="5">
    <source>
        <dbReference type="EMBL" id="CEQ39135.1"/>
    </source>
</evidence>
<dbReference type="InterPro" id="IPR001098">
    <property type="entry name" value="DNA-dir_DNA_pol_A_palm_dom"/>
</dbReference>
<evidence type="ECO:0000256" key="3">
    <source>
        <dbReference type="SAM" id="MobiDB-lite"/>
    </source>
</evidence>